<keyword evidence="7" id="KW-1185">Reference proteome</keyword>
<dbReference type="EMBL" id="FOCE01000015">
    <property type="protein sequence ID" value="SEO22003.1"/>
    <property type="molecule type" value="Genomic_DNA"/>
</dbReference>
<evidence type="ECO:0000256" key="1">
    <source>
        <dbReference type="ARBA" id="ARBA00022630"/>
    </source>
</evidence>
<name>A0A1H8MXK8_9RHOB</name>
<keyword evidence="1" id="KW-0285">Flavoprotein</keyword>
<evidence type="ECO:0000313" key="7">
    <source>
        <dbReference type="Proteomes" id="UP000198761"/>
    </source>
</evidence>
<evidence type="ECO:0000313" key="6">
    <source>
        <dbReference type="EMBL" id="SEO22003.1"/>
    </source>
</evidence>
<dbReference type="InterPro" id="IPR036661">
    <property type="entry name" value="Luciferase-like_sf"/>
</dbReference>
<proteinExistence type="predicted"/>
<dbReference type="PANTHER" id="PTHR30011">
    <property type="entry name" value="ALKANESULFONATE MONOOXYGENASE-RELATED"/>
    <property type="match status" value="1"/>
</dbReference>
<accession>A0A1H8MXK8</accession>
<keyword evidence="4" id="KW-0503">Monooxygenase</keyword>
<dbReference type="PANTHER" id="PTHR30011:SF16">
    <property type="entry name" value="C2H2 FINGER DOMAIN TRANSCRIPTION FACTOR (EUROFUNG)-RELATED"/>
    <property type="match status" value="1"/>
</dbReference>
<keyword evidence="2" id="KW-0288">FMN</keyword>
<dbReference type="STRING" id="933059.SAMN04488103_11526"/>
<dbReference type="InterPro" id="IPR020020">
    <property type="entry name" value="Luciferase-type_oxidoreductase"/>
</dbReference>
<dbReference type="Gene3D" id="3.20.20.30">
    <property type="entry name" value="Luciferase-like domain"/>
    <property type="match status" value="1"/>
</dbReference>
<dbReference type="Pfam" id="PF00296">
    <property type="entry name" value="Bac_luciferase"/>
    <property type="match status" value="1"/>
</dbReference>
<dbReference type="NCBIfam" id="TIGR03571">
    <property type="entry name" value="lucif_BA3436"/>
    <property type="match status" value="1"/>
</dbReference>
<evidence type="ECO:0000256" key="3">
    <source>
        <dbReference type="ARBA" id="ARBA00023002"/>
    </source>
</evidence>
<dbReference type="SUPFAM" id="SSF51679">
    <property type="entry name" value="Bacterial luciferase-like"/>
    <property type="match status" value="1"/>
</dbReference>
<dbReference type="RefSeq" id="WP_091303520.1">
    <property type="nucleotide sequence ID" value="NZ_FOCE01000015.1"/>
</dbReference>
<evidence type="ECO:0000256" key="2">
    <source>
        <dbReference type="ARBA" id="ARBA00022643"/>
    </source>
</evidence>
<dbReference type="OrthoDB" id="7239898at2"/>
<gene>
    <name evidence="6" type="ORF">SAMN04488103_11526</name>
</gene>
<feature type="domain" description="Luciferase-like" evidence="5">
    <location>
        <begin position="41"/>
        <end position="252"/>
    </location>
</feature>
<keyword evidence="3" id="KW-0560">Oxidoreductase</keyword>
<evidence type="ECO:0000259" key="5">
    <source>
        <dbReference type="Pfam" id="PF00296"/>
    </source>
</evidence>
<dbReference type="InterPro" id="IPR011251">
    <property type="entry name" value="Luciferase-like_dom"/>
</dbReference>
<dbReference type="InterPro" id="IPR051260">
    <property type="entry name" value="Diverse_substr_monoxygenases"/>
</dbReference>
<organism evidence="6 7">
    <name type="scientific">Gemmobacter aquatilis</name>
    <dbReference type="NCBI Taxonomy" id="933059"/>
    <lineage>
        <taxon>Bacteria</taxon>
        <taxon>Pseudomonadati</taxon>
        <taxon>Pseudomonadota</taxon>
        <taxon>Alphaproteobacteria</taxon>
        <taxon>Rhodobacterales</taxon>
        <taxon>Paracoccaceae</taxon>
        <taxon>Gemmobacter</taxon>
    </lineage>
</organism>
<dbReference type="Proteomes" id="UP000198761">
    <property type="component" value="Unassembled WGS sequence"/>
</dbReference>
<protein>
    <submittedName>
        <fullName evidence="6">Luciferase-type oxidoreductase, BA3436 family</fullName>
    </submittedName>
</protein>
<dbReference type="GO" id="GO:0004497">
    <property type="term" value="F:monooxygenase activity"/>
    <property type="evidence" value="ECO:0007669"/>
    <property type="project" value="UniProtKB-KW"/>
</dbReference>
<sequence>MNPNDKPDALDLIRRKDGGLTLGIELPLDNDWAPDRVAAAQAEGRPFGVPDLTQYRDRVVQVDQAGFAAVWLRDVPVFDPQRFGDAGSIYDPFVNLGFLAGITKRVALGTAAVVLPLRHPLMVAKAAASVDHLSGGRLILGVASGDRPVEYPLMDLDFEGRGEAFRTSVDWMQRLWQGPGVPWRAGVVEGLDLLPRPVQARIPMLVAGGGQQTPDWIAQHLQGRFAYPESPDRLAARIADWRQRRWTLGRDNGIFVSAMHLDLAEDPATPMQPFRFGGRIGRQALAAHLHAMAEAGLDHLALLLRPSRRPVEDVIEELACDILPAL</sequence>
<reference evidence="6 7" key="1">
    <citation type="submission" date="2016-10" db="EMBL/GenBank/DDBJ databases">
        <authorList>
            <person name="de Groot N.N."/>
        </authorList>
    </citation>
    <scope>NUCLEOTIDE SEQUENCE [LARGE SCALE GENOMIC DNA]</scope>
    <source>
        <strain evidence="6 7">DSM 3857</strain>
    </source>
</reference>
<dbReference type="GO" id="GO:0016705">
    <property type="term" value="F:oxidoreductase activity, acting on paired donors, with incorporation or reduction of molecular oxygen"/>
    <property type="evidence" value="ECO:0007669"/>
    <property type="project" value="InterPro"/>
</dbReference>
<evidence type="ECO:0000256" key="4">
    <source>
        <dbReference type="ARBA" id="ARBA00023033"/>
    </source>
</evidence>
<dbReference type="AlphaFoldDB" id="A0A1H8MXK8"/>